<dbReference type="AlphaFoldDB" id="A0A317ZCX3"/>
<reference evidence="3 4" key="1">
    <citation type="submission" date="2018-05" db="EMBL/GenBank/DDBJ databases">
        <title>Coraliomargarita sinensis sp. nov., isolated from a marine solar saltern.</title>
        <authorList>
            <person name="Zhou L.Y."/>
        </authorList>
    </citation>
    <scope>NUCLEOTIDE SEQUENCE [LARGE SCALE GENOMIC DNA]</scope>
    <source>
        <strain evidence="3 4">WN38</strain>
    </source>
</reference>
<accession>A0A317ZCX3</accession>
<evidence type="ECO:0000256" key="2">
    <source>
        <dbReference type="SAM" id="Phobius"/>
    </source>
</evidence>
<dbReference type="Proteomes" id="UP000247099">
    <property type="component" value="Unassembled WGS sequence"/>
</dbReference>
<gene>
    <name evidence="3" type="ORF">DDZ13_15035</name>
</gene>
<dbReference type="EMBL" id="QHJQ01000022">
    <property type="protein sequence ID" value="PXA02840.1"/>
    <property type="molecule type" value="Genomic_DNA"/>
</dbReference>
<feature type="transmembrane region" description="Helical" evidence="2">
    <location>
        <begin position="85"/>
        <end position="104"/>
    </location>
</feature>
<dbReference type="RefSeq" id="WP_110132281.1">
    <property type="nucleotide sequence ID" value="NZ_QHJQ01000022.1"/>
</dbReference>
<keyword evidence="2" id="KW-0812">Transmembrane</keyword>
<sequence length="142" mass="16718">MKTFRWTIPTPSLSGVEKREHRLYERKKGIKAQGSKYDTIEVEPLDWRERWALYKLNKNRTLWPVIWVVPYVGFLTFIWHDHEDLQPALILLWVIAFLVVEDCIESMGIRSVIARLNPKVSDQDDADNPCNPPQNSKNQQDD</sequence>
<organism evidence="3 4">
    <name type="scientific">Coraliomargarita sinensis</name>
    <dbReference type="NCBI Taxonomy" id="2174842"/>
    <lineage>
        <taxon>Bacteria</taxon>
        <taxon>Pseudomonadati</taxon>
        <taxon>Verrucomicrobiota</taxon>
        <taxon>Opitutia</taxon>
        <taxon>Puniceicoccales</taxon>
        <taxon>Coraliomargaritaceae</taxon>
        <taxon>Coraliomargarita</taxon>
    </lineage>
</organism>
<keyword evidence="2" id="KW-1133">Transmembrane helix</keyword>
<proteinExistence type="predicted"/>
<evidence type="ECO:0000313" key="4">
    <source>
        <dbReference type="Proteomes" id="UP000247099"/>
    </source>
</evidence>
<protein>
    <submittedName>
        <fullName evidence="3">Uncharacterized protein</fullName>
    </submittedName>
</protein>
<feature type="compositionally biased region" description="Polar residues" evidence="1">
    <location>
        <begin position="133"/>
        <end position="142"/>
    </location>
</feature>
<name>A0A317ZCX3_9BACT</name>
<comment type="caution">
    <text evidence="3">The sequence shown here is derived from an EMBL/GenBank/DDBJ whole genome shotgun (WGS) entry which is preliminary data.</text>
</comment>
<feature type="region of interest" description="Disordered" evidence="1">
    <location>
        <begin position="120"/>
        <end position="142"/>
    </location>
</feature>
<keyword evidence="2" id="KW-0472">Membrane</keyword>
<keyword evidence="4" id="KW-1185">Reference proteome</keyword>
<evidence type="ECO:0000313" key="3">
    <source>
        <dbReference type="EMBL" id="PXA02840.1"/>
    </source>
</evidence>
<evidence type="ECO:0000256" key="1">
    <source>
        <dbReference type="SAM" id="MobiDB-lite"/>
    </source>
</evidence>
<feature type="transmembrane region" description="Helical" evidence="2">
    <location>
        <begin position="61"/>
        <end position="79"/>
    </location>
</feature>
<dbReference type="InParanoid" id="A0A317ZCX3"/>